<name>A0ABW2U653_9BACT</name>
<dbReference type="Proteomes" id="UP001596513">
    <property type="component" value="Unassembled WGS sequence"/>
</dbReference>
<sequence length="223" mass="25253">MGSGQYSYKPCVLYSLPKDIASQAIGEKTIERSLEKVKDFLKSVADVSEVGFYKLVAYIPAKGARNYEVGLQKIARARALFGPGSESPVAYSYPDGSALPQREIEWEFEPVNYAPYLAFIIDQQPIPLFEMPLFQLIGITYFSLTDGLGNKLPNQTNPSSIMVWLGRNSAIDPVIWLPFENLDDKFEAYRKLLSEMFPGKFNERYLRKVKPVKSGTSYQLRKL</sequence>
<evidence type="ECO:0000313" key="2">
    <source>
        <dbReference type="Proteomes" id="UP001596513"/>
    </source>
</evidence>
<comment type="caution">
    <text evidence="1">The sequence shown here is derived from an EMBL/GenBank/DDBJ whole genome shotgun (WGS) entry which is preliminary data.</text>
</comment>
<organism evidence="1 2">
    <name type="scientific">Hymenobacter humi</name>
    <dbReference type="NCBI Taxonomy" id="1411620"/>
    <lineage>
        <taxon>Bacteria</taxon>
        <taxon>Pseudomonadati</taxon>
        <taxon>Bacteroidota</taxon>
        <taxon>Cytophagia</taxon>
        <taxon>Cytophagales</taxon>
        <taxon>Hymenobacteraceae</taxon>
        <taxon>Hymenobacter</taxon>
    </lineage>
</organism>
<dbReference type="EMBL" id="JBHTEK010000001">
    <property type="protein sequence ID" value="MFC7668942.1"/>
    <property type="molecule type" value="Genomic_DNA"/>
</dbReference>
<dbReference type="RefSeq" id="WP_380204468.1">
    <property type="nucleotide sequence ID" value="NZ_JBHTEK010000001.1"/>
</dbReference>
<accession>A0ABW2U653</accession>
<protein>
    <submittedName>
        <fullName evidence="1">Uncharacterized protein</fullName>
    </submittedName>
</protein>
<gene>
    <name evidence="1" type="ORF">ACFQT0_17440</name>
</gene>
<proteinExistence type="predicted"/>
<keyword evidence="2" id="KW-1185">Reference proteome</keyword>
<reference evidence="2" key="1">
    <citation type="journal article" date="2019" name="Int. J. Syst. Evol. Microbiol.">
        <title>The Global Catalogue of Microorganisms (GCM) 10K type strain sequencing project: providing services to taxonomists for standard genome sequencing and annotation.</title>
        <authorList>
            <consortium name="The Broad Institute Genomics Platform"/>
            <consortium name="The Broad Institute Genome Sequencing Center for Infectious Disease"/>
            <person name="Wu L."/>
            <person name="Ma J."/>
        </authorList>
    </citation>
    <scope>NUCLEOTIDE SEQUENCE [LARGE SCALE GENOMIC DNA]</scope>
    <source>
        <strain evidence="2">JCM 19635</strain>
    </source>
</reference>
<evidence type="ECO:0000313" key="1">
    <source>
        <dbReference type="EMBL" id="MFC7668942.1"/>
    </source>
</evidence>